<dbReference type="EMBL" id="CM034387">
    <property type="protein sequence ID" value="KAJ0183892.1"/>
    <property type="molecule type" value="Genomic_DNA"/>
</dbReference>
<protein>
    <submittedName>
        <fullName evidence="1">Uncharacterized protein</fullName>
    </submittedName>
</protein>
<evidence type="ECO:0000313" key="2">
    <source>
        <dbReference type="Proteomes" id="UP000824533"/>
    </source>
</evidence>
<keyword evidence="2" id="KW-1185">Reference proteome</keyword>
<proteinExistence type="predicted"/>
<comment type="caution">
    <text evidence="1">The sequence shown here is derived from an EMBL/GenBank/DDBJ whole genome shotgun (WGS) entry which is preliminary data.</text>
</comment>
<reference evidence="1 2" key="1">
    <citation type="journal article" date="2021" name="Front. Genet.">
        <title>Chromosome-Level Genome Assembly Reveals Significant Gene Expansion in the Toll and IMD Signaling Pathways of Dendrolimus kikuchii.</title>
        <authorList>
            <person name="Zhou J."/>
            <person name="Wu P."/>
            <person name="Xiong Z."/>
            <person name="Liu N."/>
            <person name="Zhao N."/>
            <person name="Ji M."/>
            <person name="Qiu Y."/>
            <person name="Yang B."/>
        </authorList>
    </citation>
    <scope>NUCLEOTIDE SEQUENCE [LARGE SCALE GENOMIC DNA]</scope>
    <source>
        <strain evidence="1">Ann1</strain>
    </source>
</reference>
<name>A0ACC1DKE9_9NEOP</name>
<gene>
    <name evidence="1" type="ORF">K1T71_000315</name>
</gene>
<organism evidence="1 2">
    <name type="scientific">Dendrolimus kikuchii</name>
    <dbReference type="NCBI Taxonomy" id="765133"/>
    <lineage>
        <taxon>Eukaryota</taxon>
        <taxon>Metazoa</taxon>
        <taxon>Ecdysozoa</taxon>
        <taxon>Arthropoda</taxon>
        <taxon>Hexapoda</taxon>
        <taxon>Insecta</taxon>
        <taxon>Pterygota</taxon>
        <taxon>Neoptera</taxon>
        <taxon>Endopterygota</taxon>
        <taxon>Lepidoptera</taxon>
        <taxon>Glossata</taxon>
        <taxon>Ditrysia</taxon>
        <taxon>Bombycoidea</taxon>
        <taxon>Lasiocampidae</taxon>
        <taxon>Dendrolimus</taxon>
    </lineage>
</organism>
<evidence type="ECO:0000313" key="1">
    <source>
        <dbReference type="EMBL" id="KAJ0183892.1"/>
    </source>
</evidence>
<dbReference type="Proteomes" id="UP000824533">
    <property type="component" value="Linkage Group LG01"/>
</dbReference>
<sequence>MVTRIDYKKKLGKVTYLVKDISTANIVKKHTNQLIKNSWFSNYRLLLSFYTPSKGCLEEIAMGDKTAECTCILMFLILCCIFGVETVYHDVTLQDSSGVVLLTLPPNTTADFVFETLRLAPLLHATYISELRQKQDLYLLQTILDMNNVSIAELFQNLSPAKSCAHLVEKCMWKNILYECEYLFKQVFSLLNLCCTFNYYAVDPTFYRETLSQQALRNGSPRHVASCGYQTALTVVINTNANDYYSASFASQGALVFVDNAYNIPDMDSPVRMINPSTEVMIALSPETTYATLGVRSFSPEKRQCYYEDEVRLGVLRQYSFHNCMAYRKVKTIERICECVPFFFPSIDERRHCNFKDLDCLQFILKPSPESKNHRISVEELDIQCLPDCEHYSYPLKVSLGNLAKNVHLNGRSFYNGHNLENRSLLNVFFNDLVSTRYRRDVYLNWQNVLASFGGLLSLMLGFTLIAGFDVVLFFITWIGYDSMKTHSDLNTICKPKK</sequence>
<accession>A0ACC1DKE9</accession>